<dbReference type="RefSeq" id="WP_173125832.1">
    <property type="nucleotide sequence ID" value="NZ_CBCSGW010000007.1"/>
</dbReference>
<sequence>MSRVYVTTTSDASAAELVYADVLARHHRMAGARVWFLGGGDPSFRALLDLSYNAFDASPNELSRYLTSLGPSHYRRWWADSDERVHVIGKSAVPRHAVTWPQILLRADAPLPTTIFVHAGVPLPAVSSLAHRYGSDAVRWWLLRDPDLTADRLVFLANRDLHRRLGSLVDRVTVLVHRYRNGEPPSGGTWPSVSSEVRSALAAYDFTAAIDAVWRIVDDATAYLDTHRPWELPDSLDAVLAPLLAACRLLANELVPFLPGLATRIAEQCFGLSGSLAPLRALYPRVRK</sequence>
<evidence type="ECO:0000256" key="2">
    <source>
        <dbReference type="ARBA" id="ARBA00022741"/>
    </source>
</evidence>
<evidence type="ECO:0000259" key="7">
    <source>
        <dbReference type="Pfam" id="PF09334"/>
    </source>
</evidence>
<dbReference type="InterPro" id="IPR014729">
    <property type="entry name" value="Rossmann-like_a/b/a_fold"/>
</dbReference>
<protein>
    <submittedName>
        <fullName evidence="8">Methionyl-tRNA synthetase</fullName>
    </submittedName>
</protein>
<dbReference type="InterPro" id="IPR015413">
    <property type="entry name" value="Methionyl/Leucyl_tRNA_Synth"/>
</dbReference>
<evidence type="ECO:0000256" key="3">
    <source>
        <dbReference type="ARBA" id="ARBA00022840"/>
    </source>
</evidence>
<evidence type="ECO:0000256" key="4">
    <source>
        <dbReference type="ARBA" id="ARBA00022917"/>
    </source>
</evidence>
<dbReference type="InterPro" id="IPR009080">
    <property type="entry name" value="tRNAsynth_Ia_anticodon-bd"/>
</dbReference>
<evidence type="ECO:0000256" key="6">
    <source>
        <dbReference type="RuleBase" id="RU363039"/>
    </source>
</evidence>
<feature type="domain" description="Methionyl/Leucyl tRNA synthetase" evidence="7">
    <location>
        <begin position="71"/>
        <end position="119"/>
    </location>
</feature>
<evidence type="ECO:0000256" key="5">
    <source>
        <dbReference type="ARBA" id="ARBA00023146"/>
    </source>
</evidence>
<gene>
    <name evidence="8" type="ORF">GC106_14200</name>
</gene>
<dbReference type="SUPFAM" id="SSF52374">
    <property type="entry name" value="Nucleotidylyl transferase"/>
    <property type="match status" value="1"/>
</dbReference>
<comment type="similarity">
    <text evidence="6">Belongs to the class-I aminoacyl-tRNA synthetase family.</text>
</comment>
<evidence type="ECO:0000313" key="8">
    <source>
        <dbReference type="EMBL" id="NRN64214.1"/>
    </source>
</evidence>
<dbReference type="Proteomes" id="UP000763557">
    <property type="component" value="Unassembled WGS sequence"/>
</dbReference>
<dbReference type="Gene3D" id="1.10.730.10">
    <property type="entry name" value="Isoleucyl-tRNA Synthetase, Domain 1"/>
    <property type="match status" value="1"/>
</dbReference>
<proteinExistence type="inferred from homology"/>
<dbReference type="PANTHER" id="PTHR43326">
    <property type="entry name" value="METHIONYL-TRNA SYNTHETASE"/>
    <property type="match status" value="1"/>
</dbReference>
<dbReference type="InterPro" id="IPR023457">
    <property type="entry name" value="Met-tRNA_synth_2"/>
</dbReference>
<accession>A0ABX2EZ97</accession>
<reference evidence="8 9" key="1">
    <citation type="submission" date="2020-01" db="EMBL/GenBank/DDBJ databases">
        <title>Kibdelosporangium persica a novel Actinomycetes from a hot desert in Iran.</title>
        <authorList>
            <person name="Safaei N."/>
            <person name="Zaburannyi N."/>
            <person name="Mueller R."/>
            <person name="Wink J."/>
        </authorList>
    </citation>
    <scope>NUCLEOTIDE SEQUENCE [LARGE SCALE GENOMIC DNA]</scope>
    <source>
        <strain evidence="8 9">4NS15</strain>
    </source>
</reference>
<keyword evidence="2 6" id="KW-0547">Nucleotide-binding</keyword>
<keyword evidence="9" id="KW-1185">Reference proteome</keyword>
<comment type="caution">
    <text evidence="8">The sequence shown here is derived from an EMBL/GenBank/DDBJ whole genome shotgun (WGS) entry which is preliminary data.</text>
</comment>
<evidence type="ECO:0000313" key="9">
    <source>
        <dbReference type="Proteomes" id="UP000763557"/>
    </source>
</evidence>
<dbReference type="EMBL" id="JAAATY010000003">
    <property type="protein sequence ID" value="NRN64214.1"/>
    <property type="molecule type" value="Genomic_DNA"/>
</dbReference>
<dbReference type="SUPFAM" id="SSF47323">
    <property type="entry name" value="Anticodon-binding domain of a subclass of class I aminoacyl-tRNA synthetases"/>
    <property type="match status" value="1"/>
</dbReference>
<dbReference type="PANTHER" id="PTHR43326:SF1">
    <property type="entry name" value="METHIONINE--TRNA LIGASE, MITOCHONDRIAL"/>
    <property type="match status" value="1"/>
</dbReference>
<keyword evidence="3 6" id="KW-0067">ATP-binding</keyword>
<name>A0ABX2EZ97_9PSEU</name>
<dbReference type="Gene3D" id="3.40.50.620">
    <property type="entry name" value="HUPs"/>
    <property type="match status" value="1"/>
</dbReference>
<keyword evidence="1 6" id="KW-0436">Ligase</keyword>
<dbReference type="Pfam" id="PF09334">
    <property type="entry name" value="tRNA-synt_1g"/>
    <property type="match status" value="1"/>
</dbReference>
<keyword evidence="4 6" id="KW-0648">Protein biosynthesis</keyword>
<keyword evidence="5 6" id="KW-0030">Aminoacyl-tRNA synthetase</keyword>
<evidence type="ECO:0000256" key="1">
    <source>
        <dbReference type="ARBA" id="ARBA00022598"/>
    </source>
</evidence>
<organism evidence="8 9">
    <name type="scientific">Kibdelosporangium persicum</name>
    <dbReference type="NCBI Taxonomy" id="2698649"/>
    <lineage>
        <taxon>Bacteria</taxon>
        <taxon>Bacillati</taxon>
        <taxon>Actinomycetota</taxon>
        <taxon>Actinomycetes</taxon>
        <taxon>Pseudonocardiales</taxon>
        <taxon>Pseudonocardiaceae</taxon>
        <taxon>Kibdelosporangium</taxon>
    </lineage>
</organism>